<evidence type="ECO:0000256" key="1">
    <source>
        <dbReference type="ARBA" id="ARBA00004442"/>
    </source>
</evidence>
<keyword evidence="9" id="KW-1185">Reference proteome</keyword>
<dbReference type="EMBL" id="JACHHY010000019">
    <property type="protein sequence ID" value="MBB5019746.1"/>
    <property type="molecule type" value="Genomic_DNA"/>
</dbReference>
<keyword evidence="3" id="KW-0998">Cell outer membrane</keyword>
<protein>
    <submittedName>
        <fullName evidence="8">Outer membrane protein OmpA-like peptidoglycan-associated protein</fullName>
    </submittedName>
</protein>
<accession>A0A840MTP9</accession>
<evidence type="ECO:0000256" key="2">
    <source>
        <dbReference type="ARBA" id="ARBA00023136"/>
    </source>
</evidence>
<keyword evidence="5" id="KW-0812">Transmembrane</keyword>
<dbReference type="Gene3D" id="3.30.1330.60">
    <property type="entry name" value="OmpA-like domain"/>
    <property type="match status" value="1"/>
</dbReference>
<dbReference type="InterPro" id="IPR006664">
    <property type="entry name" value="OMP_bac"/>
</dbReference>
<feature type="transmembrane region" description="Helical" evidence="5">
    <location>
        <begin position="60"/>
        <end position="79"/>
    </location>
</feature>
<evidence type="ECO:0000256" key="3">
    <source>
        <dbReference type="ARBA" id="ARBA00023237"/>
    </source>
</evidence>
<dbReference type="CDD" id="cd07185">
    <property type="entry name" value="OmpA_C-like"/>
    <property type="match status" value="1"/>
</dbReference>
<dbReference type="PROSITE" id="PS51123">
    <property type="entry name" value="OMPA_2"/>
    <property type="match status" value="1"/>
</dbReference>
<dbReference type="Proteomes" id="UP000575898">
    <property type="component" value="Unassembled WGS sequence"/>
</dbReference>
<proteinExistence type="predicted"/>
<feature type="signal peptide" evidence="6">
    <location>
        <begin position="1"/>
        <end position="21"/>
    </location>
</feature>
<evidence type="ECO:0000256" key="4">
    <source>
        <dbReference type="PROSITE-ProRule" id="PRU00473"/>
    </source>
</evidence>
<dbReference type="AlphaFoldDB" id="A0A840MTP9"/>
<sequence length="225" mass="23809">MKLRTTLTAALIITLGLSACATDEYGRSRPLTNAETGAIIGVVGGAVAGAAIHHKNRGKGALIGAIGGGIAGGLVGNYMDSQAKDLNRVLASEVQQGNIQITKVGEHNLRITMTNTTAFATNSYAIKPGFLPTMDKIAKVLNTYGKTTLEIEGHTDNVGSDASNQTLSENRANAVEEYLLNRQVAPERLRAYGRGETQPRASNDNEAGRALNRRVEILIEPVIQG</sequence>
<organism evidence="8 9">
    <name type="scientific">Chitinivorax tropicus</name>
    <dbReference type="NCBI Taxonomy" id="714531"/>
    <lineage>
        <taxon>Bacteria</taxon>
        <taxon>Pseudomonadati</taxon>
        <taxon>Pseudomonadota</taxon>
        <taxon>Betaproteobacteria</taxon>
        <taxon>Chitinivorax</taxon>
    </lineage>
</organism>
<evidence type="ECO:0000313" key="8">
    <source>
        <dbReference type="EMBL" id="MBB5019746.1"/>
    </source>
</evidence>
<comment type="subcellular location">
    <subcellularLocation>
        <location evidence="1">Cell outer membrane</location>
    </subcellularLocation>
</comment>
<evidence type="ECO:0000256" key="6">
    <source>
        <dbReference type="SAM" id="SignalP"/>
    </source>
</evidence>
<evidence type="ECO:0000256" key="5">
    <source>
        <dbReference type="SAM" id="Phobius"/>
    </source>
</evidence>
<dbReference type="Pfam" id="PF00691">
    <property type="entry name" value="OmpA"/>
    <property type="match status" value="1"/>
</dbReference>
<comment type="caution">
    <text evidence="8">The sequence shown here is derived from an EMBL/GenBank/DDBJ whole genome shotgun (WGS) entry which is preliminary data.</text>
</comment>
<feature type="chain" id="PRO_5032829787" evidence="6">
    <location>
        <begin position="22"/>
        <end position="225"/>
    </location>
</feature>
<keyword evidence="6" id="KW-0732">Signal</keyword>
<keyword evidence="2 4" id="KW-0472">Membrane</keyword>
<dbReference type="PROSITE" id="PS51257">
    <property type="entry name" value="PROKAR_LIPOPROTEIN"/>
    <property type="match status" value="1"/>
</dbReference>
<dbReference type="InterPro" id="IPR050330">
    <property type="entry name" value="Bact_OuterMem_StrucFunc"/>
</dbReference>
<feature type="domain" description="OmpA-like" evidence="7">
    <location>
        <begin position="106"/>
        <end position="223"/>
    </location>
</feature>
<dbReference type="InterPro" id="IPR036737">
    <property type="entry name" value="OmpA-like_sf"/>
</dbReference>
<dbReference type="SUPFAM" id="SSF103088">
    <property type="entry name" value="OmpA-like"/>
    <property type="match status" value="1"/>
</dbReference>
<keyword evidence="5" id="KW-1133">Transmembrane helix</keyword>
<dbReference type="InterPro" id="IPR039567">
    <property type="entry name" value="Gly-zipper"/>
</dbReference>
<name>A0A840MTP9_9PROT</name>
<dbReference type="PRINTS" id="PR01021">
    <property type="entry name" value="OMPADOMAIN"/>
</dbReference>
<gene>
    <name evidence="8" type="ORF">HNQ59_003054</name>
</gene>
<evidence type="ECO:0000259" key="7">
    <source>
        <dbReference type="PROSITE" id="PS51123"/>
    </source>
</evidence>
<dbReference type="PANTHER" id="PTHR30329:SF21">
    <property type="entry name" value="LIPOPROTEIN YIAD-RELATED"/>
    <property type="match status" value="1"/>
</dbReference>
<dbReference type="GO" id="GO:0009279">
    <property type="term" value="C:cell outer membrane"/>
    <property type="evidence" value="ECO:0007669"/>
    <property type="project" value="UniProtKB-SubCell"/>
</dbReference>
<feature type="transmembrane region" description="Helical" evidence="5">
    <location>
        <begin position="37"/>
        <end position="53"/>
    </location>
</feature>
<dbReference type="Pfam" id="PF13488">
    <property type="entry name" value="Gly-zipper_Omp"/>
    <property type="match status" value="1"/>
</dbReference>
<dbReference type="RefSeq" id="WP_184041084.1">
    <property type="nucleotide sequence ID" value="NZ_JACHHY010000019.1"/>
</dbReference>
<reference evidence="8 9" key="1">
    <citation type="submission" date="2020-08" db="EMBL/GenBank/DDBJ databases">
        <title>Genomic Encyclopedia of Type Strains, Phase IV (KMG-IV): sequencing the most valuable type-strain genomes for metagenomic binning, comparative biology and taxonomic classification.</title>
        <authorList>
            <person name="Goeker M."/>
        </authorList>
    </citation>
    <scope>NUCLEOTIDE SEQUENCE [LARGE SCALE GENOMIC DNA]</scope>
    <source>
        <strain evidence="8 9">DSM 27165</strain>
    </source>
</reference>
<dbReference type="InterPro" id="IPR006665">
    <property type="entry name" value="OmpA-like"/>
</dbReference>
<evidence type="ECO:0000313" key="9">
    <source>
        <dbReference type="Proteomes" id="UP000575898"/>
    </source>
</evidence>
<dbReference type="PANTHER" id="PTHR30329">
    <property type="entry name" value="STATOR ELEMENT OF FLAGELLAR MOTOR COMPLEX"/>
    <property type="match status" value="1"/>
</dbReference>